<name>A0A1D1ZMJ4_AUXPR</name>
<organism evidence="1">
    <name type="scientific">Auxenochlorella protothecoides</name>
    <name type="common">Green microalga</name>
    <name type="synonym">Chlorella protothecoides</name>
    <dbReference type="NCBI Taxonomy" id="3075"/>
    <lineage>
        <taxon>Eukaryota</taxon>
        <taxon>Viridiplantae</taxon>
        <taxon>Chlorophyta</taxon>
        <taxon>core chlorophytes</taxon>
        <taxon>Trebouxiophyceae</taxon>
        <taxon>Chlorellales</taxon>
        <taxon>Chlorellaceae</taxon>
        <taxon>Auxenochlorella</taxon>
    </lineage>
</organism>
<accession>A0A1D1ZMJ4</accession>
<dbReference type="PANTHER" id="PTHR17985">
    <property type="entry name" value="SER/THR-RICH PROTEIN T10 IN DGCR REGION"/>
    <property type="match status" value="1"/>
</dbReference>
<sequence>MRYETAAVTESAPPSTSTALIQKAAPSAGRPSRGLLPAAYLASGSAELPEEFLNGVDAQAFEGFNLLLVDLVRRSCAYLSNGRGERVCAGVDPGLHGLANGLLDAPDFAKVQHGKRQLVALQRSGAFDGADLPWEEVGPESAGRRVLDLGGHRFEGVHCCVPCASFTARYWLCRPSGPRLQHSPPPSPGQLFGIMSQPEVLASEAGPLPATGYDAAFESLVSGVFIPPTHLPALGDDSWYGTRSQTLLAIGRDGRAQCRERYLDWRGPQEAEWREVDLDLRVAVQ</sequence>
<reference evidence="1" key="1">
    <citation type="submission" date="2015-08" db="EMBL/GenBank/DDBJ databases">
        <authorList>
            <person name="Babu N.S."/>
            <person name="Beckwith C.J."/>
            <person name="Beseler K.G."/>
            <person name="Brison A."/>
            <person name="Carone J.V."/>
            <person name="Caskin T.P."/>
            <person name="Diamond M."/>
            <person name="Durham M.E."/>
            <person name="Foxe J.M."/>
            <person name="Go M."/>
            <person name="Henderson B.A."/>
            <person name="Jones I.B."/>
            <person name="McGettigan J.A."/>
            <person name="Micheletti S.J."/>
            <person name="Nasrallah M.E."/>
            <person name="Ortiz D."/>
            <person name="Piller C.R."/>
            <person name="Privatt S.R."/>
            <person name="Schneider S.L."/>
            <person name="Sharp S."/>
            <person name="Smith T.C."/>
            <person name="Stanton J.D."/>
            <person name="Ullery H.E."/>
            <person name="Wilson R.J."/>
            <person name="Serrano M.G."/>
            <person name="Buck G."/>
            <person name="Lee V."/>
            <person name="Wang Y."/>
            <person name="Carvalho R."/>
            <person name="Voegtly L."/>
            <person name="Shi R."/>
            <person name="Duckworth R."/>
            <person name="Johnson A."/>
            <person name="Loviza R."/>
            <person name="Walstead R."/>
            <person name="Shah Z."/>
            <person name="Kiflezghi M."/>
            <person name="Wade K."/>
            <person name="Ball S.L."/>
            <person name="Bradley K.W."/>
            <person name="Asai D.J."/>
            <person name="Bowman C.A."/>
            <person name="Russell D.A."/>
            <person name="Pope W.H."/>
            <person name="Jacobs-Sera D."/>
            <person name="Hendrix R.W."/>
            <person name="Hatfull G.F."/>
        </authorList>
    </citation>
    <scope>NUCLEOTIDE SEQUENCE</scope>
</reference>
<evidence type="ECO:0000313" key="1">
    <source>
        <dbReference type="EMBL" id="JAT68196.1"/>
    </source>
</evidence>
<dbReference type="InterPro" id="IPR008551">
    <property type="entry name" value="TANGO2"/>
</dbReference>
<dbReference type="Pfam" id="PF05742">
    <property type="entry name" value="TANGO2"/>
    <property type="match status" value="2"/>
</dbReference>
<gene>
    <name evidence="1" type="ORF">g.24498</name>
</gene>
<dbReference type="PANTHER" id="PTHR17985:SF8">
    <property type="entry name" value="TRANSPORT AND GOLGI ORGANIZATION PROTEIN 2 HOMOLOG"/>
    <property type="match status" value="1"/>
</dbReference>
<dbReference type="EMBL" id="GDKF01010426">
    <property type="protein sequence ID" value="JAT68196.1"/>
    <property type="molecule type" value="Transcribed_RNA"/>
</dbReference>
<dbReference type="AlphaFoldDB" id="A0A1D1ZMJ4"/>
<proteinExistence type="predicted"/>
<protein>
    <submittedName>
        <fullName evidence="1">Uncharacterized protein</fullName>
    </submittedName>
</protein>